<name>A0A8S5MEW8_9CAUD</name>
<keyword evidence="1" id="KW-0812">Transmembrane</keyword>
<keyword evidence="1" id="KW-0472">Membrane</keyword>
<accession>A0A8S5MEW8</accession>
<evidence type="ECO:0000256" key="1">
    <source>
        <dbReference type="SAM" id="Phobius"/>
    </source>
</evidence>
<sequence>MSLYCLKDDKTSSDILKRCFTKTDIDSDDDSRFKELMANINFLESDSMVVSTMVNLVNMHNYGELHDKNFDISMEFNLYDMQFSKFKVVYKGVQIYYRDRVFFSIDTLFLYAFCHWLFHLFLADLDYQNRTHIEEV</sequence>
<reference evidence="2" key="1">
    <citation type="journal article" date="2021" name="Proc. Natl. Acad. Sci. U.S.A.">
        <title>A Catalog of Tens of Thousands of Viruses from Human Metagenomes Reveals Hidden Associations with Chronic Diseases.</title>
        <authorList>
            <person name="Tisza M.J."/>
            <person name="Buck C.B."/>
        </authorList>
    </citation>
    <scope>NUCLEOTIDE SEQUENCE</scope>
    <source>
        <strain evidence="2">CtWuM9</strain>
    </source>
</reference>
<organism evidence="2">
    <name type="scientific">Siphoviridae sp. ctWuM9</name>
    <dbReference type="NCBI Taxonomy" id="2826364"/>
    <lineage>
        <taxon>Viruses</taxon>
        <taxon>Duplodnaviria</taxon>
        <taxon>Heunggongvirae</taxon>
        <taxon>Uroviricota</taxon>
        <taxon>Caudoviricetes</taxon>
    </lineage>
</organism>
<feature type="transmembrane region" description="Helical" evidence="1">
    <location>
        <begin position="101"/>
        <end position="122"/>
    </location>
</feature>
<keyword evidence="1" id="KW-1133">Transmembrane helix</keyword>
<proteinExistence type="predicted"/>
<evidence type="ECO:0000313" key="2">
    <source>
        <dbReference type="EMBL" id="DAD80806.1"/>
    </source>
</evidence>
<protein>
    <submittedName>
        <fullName evidence="2">Uncharacterized protein</fullName>
    </submittedName>
</protein>
<dbReference type="EMBL" id="BK014888">
    <property type="protein sequence ID" value="DAD80806.1"/>
    <property type="molecule type" value="Genomic_DNA"/>
</dbReference>